<proteinExistence type="predicted"/>
<gene>
    <name evidence="2" type="ORF">GCG54_00009414</name>
</gene>
<dbReference type="GeneID" id="69016547"/>
<dbReference type="Proteomes" id="UP000613401">
    <property type="component" value="Unassembled WGS sequence"/>
</dbReference>
<reference evidence="2" key="1">
    <citation type="journal article" date="2020" name="Phytopathology">
        <title>Genome sequence and comparative analysis of Colletotrichum gloeosporioides isolated from Liriodendron leaves.</title>
        <authorList>
            <person name="Fu F.F."/>
            <person name="Hao Z."/>
            <person name="Wang P."/>
            <person name="Lu Y."/>
            <person name="Xue L.J."/>
            <person name="Wei G."/>
            <person name="Tian Y."/>
            <person name="Baishi H."/>
            <person name="Xu H."/>
            <person name="Shi J."/>
            <person name="Cheng T."/>
            <person name="Wang G."/>
            <person name="Yi Y."/>
            <person name="Chen J."/>
        </authorList>
    </citation>
    <scope>NUCLEOTIDE SEQUENCE</scope>
    <source>
        <strain evidence="2">Lc1</strain>
    </source>
</reference>
<name>A0A8H4C4N1_COLGL</name>
<dbReference type="RefSeq" id="XP_045256605.1">
    <property type="nucleotide sequence ID" value="XM_045409360.1"/>
</dbReference>
<protein>
    <submittedName>
        <fullName evidence="2">Uncharacterized protein</fullName>
    </submittedName>
</protein>
<comment type="caution">
    <text evidence="2">The sequence shown here is derived from an EMBL/GenBank/DDBJ whole genome shotgun (WGS) entry which is preliminary data.</text>
</comment>
<dbReference type="EMBL" id="WVTB01000117">
    <property type="protein sequence ID" value="KAF3797441.1"/>
    <property type="molecule type" value="Genomic_DNA"/>
</dbReference>
<accession>A0A8H4C4N1</accession>
<evidence type="ECO:0000256" key="1">
    <source>
        <dbReference type="SAM" id="MobiDB-lite"/>
    </source>
</evidence>
<evidence type="ECO:0000313" key="3">
    <source>
        <dbReference type="Proteomes" id="UP000613401"/>
    </source>
</evidence>
<feature type="compositionally biased region" description="Low complexity" evidence="1">
    <location>
        <begin position="1"/>
        <end position="39"/>
    </location>
</feature>
<sequence>MNGTQQASEPLAQQPLQPAAANVNANASANASANANGSSTVAKKRKKEGLKPIITTETPQ</sequence>
<reference evidence="2" key="2">
    <citation type="submission" date="2020-03" db="EMBL/GenBank/DDBJ databases">
        <authorList>
            <person name="Fu F.-F."/>
            <person name="Chen J."/>
        </authorList>
    </citation>
    <scope>NUCLEOTIDE SEQUENCE</scope>
    <source>
        <strain evidence="2">Lc1</strain>
    </source>
</reference>
<dbReference type="AlphaFoldDB" id="A0A8H4C4N1"/>
<keyword evidence="3" id="KW-1185">Reference proteome</keyword>
<organism evidence="2 3">
    <name type="scientific">Colletotrichum gloeosporioides</name>
    <name type="common">Anthracnose fungus</name>
    <name type="synonym">Glomerella cingulata</name>
    <dbReference type="NCBI Taxonomy" id="474922"/>
    <lineage>
        <taxon>Eukaryota</taxon>
        <taxon>Fungi</taxon>
        <taxon>Dikarya</taxon>
        <taxon>Ascomycota</taxon>
        <taxon>Pezizomycotina</taxon>
        <taxon>Sordariomycetes</taxon>
        <taxon>Hypocreomycetidae</taxon>
        <taxon>Glomerellales</taxon>
        <taxon>Glomerellaceae</taxon>
        <taxon>Colletotrichum</taxon>
        <taxon>Colletotrichum gloeosporioides species complex</taxon>
    </lineage>
</organism>
<feature type="region of interest" description="Disordered" evidence="1">
    <location>
        <begin position="1"/>
        <end position="60"/>
    </location>
</feature>
<evidence type="ECO:0000313" key="2">
    <source>
        <dbReference type="EMBL" id="KAF3797441.1"/>
    </source>
</evidence>